<keyword evidence="1" id="KW-0472">Membrane</keyword>
<dbReference type="Proteomes" id="UP000277580">
    <property type="component" value="Unassembled WGS sequence"/>
</dbReference>
<reference evidence="2 3" key="1">
    <citation type="journal article" date="2018" name="Nat. Ecol. Evol.">
        <title>Pezizomycetes genomes reveal the molecular basis of ectomycorrhizal truffle lifestyle.</title>
        <authorList>
            <person name="Murat C."/>
            <person name="Payen T."/>
            <person name="Noel B."/>
            <person name="Kuo A."/>
            <person name="Morin E."/>
            <person name="Chen J."/>
            <person name="Kohler A."/>
            <person name="Krizsan K."/>
            <person name="Balestrini R."/>
            <person name="Da Silva C."/>
            <person name="Montanini B."/>
            <person name="Hainaut M."/>
            <person name="Levati E."/>
            <person name="Barry K.W."/>
            <person name="Belfiori B."/>
            <person name="Cichocki N."/>
            <person name="Clum A."/>
            <person name="Dockter R.B."/>
            <person name="Fauchery L."/>
            <person name="Guy J."/>
            <person name="Iotti M."/>
            <person name="Le Tacon F."/>
            <person name="Lindquist E.A."/>
            <person name="Lipzen A."/>
            <person name="Malagnac F."/>
            <person name="Mello A."/>
            <person name="Molinier V."/>
            <person name="Miyauchi S."/>
            <person name="Poulain J."/>
            <person name="Riccioni C."/>
            <person name="Rubini A."/>
            <person name="Sitrit Y."/>
            <person name="Splivallo R."/>
            <person name="Traeger S."/>
            <person name="Wang M."/>
            <person name="Zifcakova L."/>
            <person name="Wipf D."/>
            <person name="Zambonelli A."/>
            <person name="Paolocci F."/>
            <person name="Nowrousian M."/>
            <person name="Ottonello S."/>
            <person name="Baldrian P."/>
            <person name="Spatafora J.W."/>
            <person name="Henrissat B."/>
            <person name="Nagy L.G."/>
            <person name="Aury J.M."/>
            <person name="Wincker P."/>
            <person name="Grigoriev I.V."/>
            <person name="Bonfante P."/>
            <person name="Martin F.M."/>
        </authorList>
    </citation>
    <scope>NUCLEOTIDE SEQUENCE [LARGE SCALE GENOMIC DNA]</scope>
    <source>
        <strain evidence="2 3">CCBAS932</strain>
    </source>
</reference>
<dbReference type="AlphaFoldDB" id="A0A3N4KMM5"/>
<protein>
    <submittedName>
        <fullName evidence="2">Uncharacterized protein</fullName>
    </submittedName>
</protein>
<name>A0A3N4KMM5_9PEZI</name>
<dbReference type="EMBL" id="ML119141">
    <property type="protein sequence ID" value="RPB10678.1"/>
    <property type="molecule type" value="Genomic_DNA"/>
</dbReference>
<organism evidence="2 3">
    <name type="scientific">Morchella conica CCBAS932</name>
    <dbReference type="NCBI Taxonomy" id="1392247"/>
    <lineage>
        <taxon>Eukaryota</taxon>
        <taxon>Fungi</taxon>
        <taxon>Dikarya</taxon>
        <taxon>Ascomycota</taxon>
        <taxon>Pezizomycotina</taxon>
        <taxon>Pezizomycetes</taxon>
        <taxon>Pezizales</taxon>
        <taxon>Morchellaceae</taxon>
        <taxon>Morchella</taxon>
    </lineage>
</organism>
<evidence type="ECO:0000256" key="1">
    <source>
        <dbReference type="SAM" id="Phobius"/>
    </source>
</evidence>
<evidence type="ECO:0000313" key="3">
    <source>
        <dbReference type="Proteomes" id="UP000277580"/>
    </source>
</evidence>
<keyword evidence="1" id="KW-0812">Transmembrane</keyword>
<gene>
    <name evidence="2" type="ORF">P167DRAFT_607017</name>
</gene>
<evidence type="ECO:0000313" key="2">
    <source>
        <dbReference type="EMBL" id="RPB10678.1"/>
    </source>
</evidence>
<keyword evidence="3" id="KW-1185">Reference proteome</keyword>
<dbReference type="InParanoid" id="A0A3N4KMM5"/>
<keyword evidence="1" id="KW-1133">Transmembrane helix</keyword>
<proteinExistence type="predicted"/>
<accession>A0A3N4KMM5</accession>
<feature type="transmembrane region" description="Helical" evidence="1">
    <location>
        <begin position="91"/>
        <end position="112"/>
    </location>
</feature>
<sequence>MKTWQGKGGKISGRCEWREKQSGWREKRCRKKQREWREKVYGSPGKTWQEKEVCRNVGKKCSVCDLAVVKPQYPNILFIPYLISPIPIPFIITYTTNHFLLATIDIVILLFLNQKALSPDI</sequence>